<evidence type="ECO:0000313" key="4">
    <source>
        <dbReference type="EMBL" id="UWS33258.1"/>
    </source>
</evidence>
<organism evidence="4 5">
    <name type="scientific">Erwinia pyrifoliae</name>
    <dbReference type="NCBI Taxonomy" id="79967"/>
    <lineage>
        <taxon>Bacteria</taxon>
        <taxon>Pseudomonadati</taxon>
        <taxon>Pseudomonadota</taxon>
        <taxon>Gammaproteobacteria</taxon>
        <taxon>Enterobacterales</taxon>
        <taxon>Erwiniaceae</taxon>
        <taxon>Erwinia</taxon>
    </lineage>
</organism>
<sequence length="426" mass="47060">MDMYNWDMVCAVSCRDLNKKLKESVRNNFGEFSWSDGAGNRISGVFDSWEIVPGGDAQRLNLITPLIAGKLEASVLGKDIAVTVGNLCPKLQVVLAFVSGNNGDDTHLTFNFRRVSAGSTETLVSDGCVVVLDNDINNRLPDRDNIVPALFCALMAKMIVARRNDIEFIFAEILAIPAASEVSWMKLHLLRYAYNEKISGELGCLAVLGIVESNAFPPHPDELQQVFDAALVRDDGNSGFMLSRQVFMKNVVLPALPAVFKGSDINQFYLADNGVIRNSSAISLSPINGYTPYFNHFEMEVVDLRIMINNARGRCDVVWNSSYVSFDLSAAYIPQLSVVDGVCRVNLVCATRPVFNSQGHDTAAQIFWILGGWVVDALIQGIRSQMEHLLFEFGNRGISFDIYPIKFSTASDYTECGLAGNFFMRN</sequence>
<evidence type="ECO:0000256" key="2">
    <source>
        <dbReference type="ARBA" id="ARBA00035010"/>
    </source>
</evidence>
<protein>
    <submittedName>
        <fullName evidence="4">TULIP family P47-like protein</fullName>
    </submittedName>
</protein>
<feature type="domain" description="Protein OrfX2/OrfX3/P47" evidence="3">
    <location>
        <begin position="5"/>
        <end position="308"/>
    </location>
</feature>
<accession>A0ABY5X7D5</accession>
<evidence type="ECO:0000256" key="1">
    <source>
        <dbReference type="ARBA" id="ARBA00023026"/>
    </source>
</evidence>
<keyword evidence="5" id="KW-1185">Reference proteome</keyword>
<proteinExistence type="inferred from homology"/>
<gene>
    <name evidence="4" type="ORF">NYP84_16990</name>
</gene>
<dbReference type="GeneID" id="92235637"/>
<evidence type="ECO:0000313" key="5">
    <source>
        <dbReference type="Proteomes" id="UP001058553"/>
    </source>
</evidence>
<dbReference type="InterPro" id="IPR010567">
    <property type="entry name" value="OrfX2/OrfX3/P47"/>
</dbReference>
<name>A0ABY5X7D5_ERWPY</name>
<keyword evidence="1" id="KW-0843">Virulence</keyword>
<dbReference type="Pfam" id="PF06597">
    <property type="entry name" value="Clostridium_P47"/>
    <property type="match status" value="1"/>
</dbReference>
<evidence type="ECO:0000259" key="3">
    <source>
        <dbReference type="Pfam" id="PF06597"/>
    </source>
</evidence>
<dbReference type="EMBL" id="CP103445">
    <property type="protein sequence ID" value="UWS33258.1"/>
    <property type="molecule type" value="Genomic_DNA"/>
</dbReference>
<dbReference type="Proteomes" id="UP001058553">
    <property type="component" value="Chromosome"/>
</dbReference>
<comment type="similarity">
    <text evidence="2">Belongs to the TULIP P47 family.</text>
</comment>
<dbReference type="RefSeq" id="WP_012669436.1">
    <property type="nucleotide sequence ID" value="NZ_CP023567.1"/>
</dbReference>
<reference evidence="4" key="1">
    <citation type="submission" date="2022-07" db="EMBL/GenBank/DDBJ databases">
        <title>Genetic diversity of Erwinia pyrifoliae.</title>
        <authorList>
            <person name="Park D.S."/>
            <person name="Ham H."/>
        </authorList>
    </citation>
    <scope>NUCLEOTIDE SEQUENCE</scope>
    <source>
        <strain evidence="4">CP201486</strain>
    </source>
</reference>